<organism evidence="4">
    <name type="scientific">Gongylonema pulchrum</name>
    <dbReference type="NCBI Taxonomy" id="637853"/>
    <lineage>
        <taxon>Eukaryota</taxon>
        <taxon>Metazoa</taxon>
        <taxon>Ecdysozoa</taxon>
        <taxon>Nematoda</taxon>
        <taxon>Chromadorea</taxon>
        <taxon>Rhabditida</taxon>
        <taxon>Spirurina</taxon>
        <taxon>Spiruromorpha</taxon>
        <taxon>Spiruroidea</taxon>
        <taxon>Gongylonematidae</taxon>
        <taxon>Gongylonema</taxon>
    </lineage>
</organism>
<feature type="compositionally biased region" description="Basic and acidic residues" evidence="1">
    <location>
        <begin position="851"/>
        <end position="862"/>
    </location>
</feature>
<feature type="compositionally biased region" description="Polar residues" evidence="1">
    <location>
        <begin position="68"/>
        <end position="78"/>
    </location>
</feature>
<feature type="compositionally biased region" description="Polar residues" evidence="1">
    <location>
        <begin position="204"/>
        <end position="217"/>
    </location>
</feature>
<feature type="compositionally biased region" description="Basic and acidic residues" evidence="1">
    <location>
        <begin position="1370"/>
        <end position="1379"/>
    </location>
</feature>
<feature type="compositionally biased region" description="Basic and acidic residues" evidence="1">
    <location>
        <begin position="745"/>
        <end position="755"/>
    </location>
</feature>
<name>A0A183CWQ6_9BILA</name>
<feature type="region of interest" description="Disordered" evidence="1">
    <location>
        <begin position="720"/>
        <end position="784"/>
    </location>
</feature>
<feature type="compositionally biased region" description="Polar residues" evidence="1">
    <location>
        <begin position="605"/>
        <end position="631"/>
    </location>
</feature>
<feature type="compositionally biased region" description="Low complexity" evidence="1">
    <location>
        <begin position="1145"/>
        <end position="1155"/>
    </location>
</feature>
<feature type="region of interest" description="Disordered" evidence="1">
    <location>
        <begin position="1087"/>
        <end position="1223"/>
    </location>
</feature>
<reference evidence="2 3" key="2">
    <citation type="submission" date="2018-11" db="EMBL/GenBank/DDBJ databases">
        <authorList>
            <consortium name="Pathogen Informatics"/>
        </authorList>
    </citation>
    <scope>NUCLEOTIDE SEQUENCE [LARGE SCALE GENOMIC DNA]</scope>
</reference>
<protein>
    <submittedName>
        <fullName evidence="4">CAP-ZIP_m domain-containing protein</fullName>
    </submittedName>
</protein>
<feature type="region of interest" description="Disordered" evidence="1">
    <location>
        <begin position="834"/>
        <end position="867"/>
    </location>
</feature>
<feature type="region of interest" description="Disordered" evidence="1">
    <location>
        <begin position="63"/>
        <end position="124"/>
    </location>
</feature>
<feature type="compositionally biased region" description="Basic and acidic residues" evidence="1">
    <location>
        <begin position="682"/>
        <end position="698"/>
    </location>
</feature>
<sequence length="1934" mass="209606">MTTTPSRKPVRVDVERSKIDRSAALPELAVVGVPAKISAPKVTDRLKKGSKIVPNIEDSEKHIANEEIGSTRTSSKTSSVEKLDSESAIGRSLDYSGLLSKQETSSPDIVMRSESDLSGNTLDELSVQHPEFTLLEQKFEMRDTGGQFSPTSDLEVPSGTEDVHVDEEPQLLGPLPAETALSQLVPEVSVYPPSEKSMDEEADSLSNEVVGTNSAEGSFNKLHETVTEIEKAEPQEMEEIPAQASTELGTLRISTEVQQVPETAGSAELPKEELKNTKMSEENNEEITDHDIAVVTGETKRMSEFENDITTGVAPKSSGPAATTLFEEYLGKTPPRRENVLADEEVEKQISSSAAVNQTKNLEHLEHFGEFTQSTESKVPDQASEKDAESALNAESAVEDQNGLYGWNKPVTAIGNDGVSDENLASSDILLAEPSNFEESGGSNVESSKTNAISESEAEKQVDAAEDIAQFETEEPSIQPDILRDSEDKDQGMQPRGTETEQSATTSFEARVETDQQPVIEHGTEAETKTNQPPVAEYGTEAHFKTDQPTEEFAPTSVIEESSSLSEPISSTLLEKLGAMGTSETKGLDVAQLSAESGEAATHVLSDNGNLEEGNNATTERQGSRFASSLASPPELGVPSSSEEFIFTNKGEEALLSGNEQMAEAELNKSESGTKSTFETTDNAKREASMEDAEKKATEAQMPSASAVFESPKIQLTAKAVQEASLETGSDAKIHETNRNAGVEDGMRAANEKDSTASTEDIQKVEGLSESNCAPAESADPGAARKHEILELNIADLMKTESNLHNEKLSDSNERIESNEFYDQNGNFEAAENARKETEYVEKSSGPKVEPSVEHEINRGDDSESGSALAAPDLVAFVSHPEESDTQKDAAFSSVPEMLSESGFGLSVQADVGRTSQDISTDLSSAAVMEVHSESVEDSESKDASRKETTDVSGHFGQVTSVEPGQRGSEGKLRADEAAVEDQQKQLNEVEGNNSMQNEELVGNIESVSSDRKLAKTITSSDQPPENNELSTASYMTNTEITEKYTDAEIPIKLEKLVVPMTSENIVIDGVTESLEAVTTGVLSRKLEESHRMEDQHKKQDAEAVLETSHTEKPNTPEDAAFKGISEMQPESDAGLKMQTELPRSSQEISSELSSPAVVEAYPEGISDSESKDASRKETLDSEQTDQIALVETGQHSFEGRRSASEVASESQQKQLNETEDDYSMQNVEVAGNIESASSARKLMEINVFSDQPLENDEKNAKSLTTNAENAGTFIEMPIESAPVSLENIITDGVTENFEAIITGVLDSKPEELLGAEEQHIEQNAETVPDLVVLGKLHPQEPNAQKDEAFRGVPAMQPGSDVRLSAQPDLERSLQKEVSPDLSSPVVVGAHSGGVSDSESKDASRKETVDVPKLYDQIASVEKVQHSSDEDHLSADAAALEAQQKQLSGAEAERMQNEELARSIESASSGLEFTQKTISSDQNNKISAENLMKNAKTAEEYAEMGMPMESERLTAAPKSIIDGVTESLEAIIAGIADLKPEDFHGMEENHTKQDAEVPEYSRAEKSLYTVTIPFLDTVNPVSHRISAEKDDVELSVPEHLTEEDTLEETGQGKSGSAPPEVSSERFADEQLLPSVVENSPARMRDVSEETVISGISEYGEVIQEIFLCDSNATAIEEASFIPESSAGTAKQQEQTSPPTNLISKPVLEFHKKREVSEEAGNTKYLGIHEVDKGAAEVESEITRTTGKNELGNELNTFLEQYMGEILQNVVYEIGRALKSESPKEECAKNFEFLETKKFGEDESMPLAYEEFVSRVNSVHEDHSFQSQSTASHTGINDEARKFDSGAHLIHERSATSSEKLVGVEYFVTCLPNGSRQGKDSVFPVKSSAEVEFLGMQEEELSHGKCAVVDSVELTTNGKSVDEIQHLRIVHGLNG</sequence>
<feature type="region of interest" description="Disordered" evidence="1">
    <location>
        <begin position="598"/>
        <end position="643"/>
    </location>
</feature>
<dbReference type="WBParaSite" id="GPUH_0000089701-mRNA-1">
    <property type="protein sequence ID" value="GPUH_0000089701-mRNA-1"/>
    <property type="gene ID" value="GPUH_0000089701"/>
</dbReference>
<keyword evidence="3" id="KW-1185">Reference proteome</keyword>
<evidence type="ECO:0000313" key="2">
    <source>
        <dbReference type="EMBL" id="VDK28981.1"/>
    </source>
</evidence>
<reference evidence="4" key="1">
    <citation type="submission" date="2016-06" db="UniProtKB">
        <authorList>
            <consortium name="WormBaseParasite"/>
        </authorList>
    </citation>
    <scope>IDENTIFICATION</scope>
</reference>
<feature type="region of interest" description="Disordered" evidence="1">
    <location>
        <begin position="921"/>
        <end position="976"/>
    </location>
</feature>
<feature type="region of interest" description="Disordered" evidence="1">
    <location>
        <begin position="1602"/>
        <end position="1639"/>
    </location>
</feature>
<feature type="region of interest" description="Disordered" evidence="1">
    <location>
        <begin position="1370"/>
        <end position="1409"/>
    </location>
</feature>
<evidence type="ECO:0000313" key="4">
    <source>
        <dbReference type="WBParaSite" id="GPUH_0000089701-mRNA-1"/>
    </source>
</evidence>
<feature type="compositionally biased region" description="Basic and acidic residues" evidence="1">
    <location>
        <begin position="269"/>
        <end position="294"/>
    </location>
</feature>
<feature type="compositionally biased region" description="Polar residues" evidence="1">
    <location>
        <begin position="437"/>
        <end position="454"/>
    </location>
</feature>
<feature type="region of interest" description="Disordered" evidence="1">
    <location>
        <begin position="143"/>
        <end position="163"/>
    </location>
</feature>
<feature type="compositionally biased region" description="Basic and acidic residues" evidence="1">
    <location>
        <begin position="1398"/>
        <end position="1409"/>
    </location>
</feature>
<accession>A0A183CWQ6</accession>
<feature type="compositionally biased region" description="Polar residues" evidence="1">
    <location>
        <begin position="1206"/>
        <end position="1216"/>
    </location>
</feature>
<feature type="compositionally biased region" description="Basic and acidic residues" evidence="1">
    <location>
        <begin position="931"/>
        <end position="950"/>
    </location>
</feature>
<feature type="region of interest" description="Disordered" evidence="1">
    <location>
        <begin position="656"/>
        <end position="708"/>
    </location>
</feature>
<feature type="compositionally biased region" description="Polar residues" evidence="1">
    <location>
        <begin position="670"/>
        <end position="681"/>
    </location>
</feature>
<feature type="compositionally biased region" description="Low complexity" evidence="1">
    <location>
        <begin position="555"/>
        <end position="568"/>
    </location>
</feature>
<evidence type="ECO:0000313" key="3">
    <source>
        <dbReference type="Proteomes" id="UP000271098"/>
    </source>
</evidence>
<feature type="compositionally biased region" description="Basic and acidic residues" evidence="1">
    <location>
        <begin position="1451"/>
        <end position="1462"/>
    </location>
</feature>
<proteinExistence type="predicted"/>
<feature type="region of interest" description="Disordered" evidence="1">
    <location>
        <begin position="191"/>
        <end position="221"/>
    </location>
</feature>
<evidence type="ECO:0000256" key="1">
    <source>
        <dbReference type="SAM" id="MobiDB-lite"/>
    </source>
</evidence>
<feature type="region of interest" description="Disordered" evidence="1">
    <location>
        <begin position="1441"/>
        <end position="1485"/>
    </location>
</feature>
<feature type="compositionally biased region" description="Polar residues" evidence="1">
    <location>
        <begin position="1465"/>
        <end position="1485"/>
    </location>
</feature>
<dbReference type="EMBL" id="UYRT01000935">
    <property type="protein sequence ID" value="VDK28981.1"/>
    <property type="molecule type" value="Genomic_DNA"/>
</dbReference>
<feature type="compositionally biased region" description="Basic and acidic residues" evidence="1">
    <location>
        <begin position="1169"/>
        <end position="1180"/>
    </location>
</feature>
<feature type="compositionally biased region" description="Basic and acidic residues" evidence="1">
    <location>
        <begin position="1087"/>
        <end position="1102"/>
    </location>
</feature>
<feature type="region of interest" description="Disordered" evidence="1">
    <location>
        <begin position="370"/>
        <end position="568"/>
    </location>
</feature>
<feature type="compositionally biased region" description="Basic and acidic residues" evidence="1">
    <location>
        <begin position="482"/>
        <end position="491"/>
    </location>
</feature>
<feature type="region of interest" description="Disordered" evidence="1">
    <location>
        <begin position="1343"/>
        <end position="1362"/>
    </location>
</feature>
<feature type="region of interest" description="Disordered" evidence="1">
    <location>
        <begin position="257"/>
        <end position="294"/>
    </location>
</feature>
<dbReference type="Proteomes" id="UP000271098">
    <property type="component" value="Unassembled WGS sequence"/>
</dbReference>
<gene>
    <name evidence="2" type="ORF">GPUH_LOCUS897</name>
</gene>